<evidence type="ECO:0000256" key="1">
    <source>
        <dbReference type="SAM" id="MobiDB-lite"/>
    </source>
</evidence>
<organism evidence="2">
    <name type="scientific">Arabidopsis thaliana</name>
    <name type="common">Mouse-ear cress</name>
    <dbReference type="NCBI Taxonomy" id="3702"/>
    <lineage>
        <taxon>Eukaryota</taxon>
        <taxon>Viridiplantae</taxon>
        <taxon>Streptophyta</taxon>
        <taxon>Embryophyta</taxon>
        <taxon>Tracheophyta</taxon>
        <taxon>Spermatophyta</taxon>
        <taxon>Magnoliopsida</taxon>
        <taxon>eudicotyledons</taxon>
        <taxon>Gunneridae</taxon>
        <taxon>Pentapetalae</taxon>
        <taxon>rosids</taxon>
        <taxon>malvids</taxon>
        <taxon>Brassicales</taxon>
        <taxon>Brassicaceae</taxon>
        <taxon>Camelineae</taxon>
        <taxon>Arabidopsis</taxon>
    </lineage>
</organism>
<reference key="2">
    <citation type="journal article" date="2000" name="Nature">
        <title>Sequence and analysis of chromosome 3 of the plant Arabidopsis thaliana.</title>
        <authorList>
            <consortium name="European Union Chromosome 3 Arabidopsis Sequencing Consortium"/>
            <consortium name="Institute for Genomic Research"/>
            <consortium name="Kazusa DNA Research Institute"/>
            <person name="Salanoubat M."/>
            <person name="Lemcke K."/>
            <person name="Rieger M."/>
            <person name="Ansorge W."/>
            <person name="Unseld M."/>
            <person name="Fartmann B."/>
            <person name="Valle G."/>
            <person name="Blocker H."/>
            <person name="Perez-Alonso M."/>
            <person name="Obermaier B."/>
            <person name="Delseny M."/>
            <person name="Boutry M."/>
            <person name="Grivell L.A."/>
            <person name="Mache R."/>
            <person name="Puigdomenech P."/>
            <person name="De Simone V."/>
            <person name="Choisne N."/>
            <person name="Artiguenave F."/>
            <person name="Robert C."/>
            <person name="Brottier P."/>
            <person name="Wincker P."/>
            <person name="Cattolico L."/>
            <person name="Weissenbach J."/>
            <person name="Saurin W."/>
            <person name="Quetier F."/>
            <person name="Schafer M."/>
            <person name="Muller-Auer S."/>
            <person name="Gabel C."/>
            <person name="Fuchs M."/>
            <person name="Benes V."/>
            <person name="Wurmbach E."/>
            <person name="Drzonek H."/>
            <person name="Erfle H."/>
            <person name="Jordan N."/>
            <person name="Bangert S."/>
            <person name="Wiedelmann R."/>
            <person name="Kranz H."/>
            <person name="Voss H."/>
            <person name="Holland R."/>
            <person name="Brandt P."/>
            <person name="Nyakatura G."/>
            <person name="Vezzi A."/>
            <person name="D'Angelo M."/>
            <person name="Pallavicini A."/>
            <person name="Toppo S."/>
            <person name="Simionati B."/>
            <person name="Conrad A."/>
            <person name="Hornischer K."/>
            <person name="Kauer G."/>
            <person name="Lohnert T.H."/>
            <person name="Nordsiek G."/>
            <person name="Reichelt J."/>
            <person name="Scharfe M."/>
            <person name="Schon O."/>
            <person name="Bargues M."/>
            <person name="Terol J."/>
            <person name="Climent J."/>
            <person name="Navarro P."/>
            <person name="Collado C."/>
            <person name="Perez-Perez A."/>
            <person name="Ottenwalder B."/>
            <person name="Duchemin D."/>
            <person name="Cooke R."/>
            <person name="Laudie M."/>
            <person name="Berger-Llauro C."/>
            <person name="Purnelle B."/>
            <person name="Masuy D."/>
            <person name="de Haan M."/>
            <person name="Maarse A.C."/>
            <person name="Alcaraz J.P."/>
            <person name="Cottet A."/>
            <person name="Casacuberta E."/>
            <person name="Monfort A."/>
            <person name="Argiriou A."/>
            <person name="flores M."/>
            <person name="Liguori R."/>
            <person name="Vitale D."/>
            <person name="Mannhaupt G."/>
            <person name="Haase D."/>
            <person name="Schoof H."/>
            <person name="Rudd S."/>
            <person name="Zaccaria P."/>
            <person name="Mewes H.W."/>
            <person name="Mayer K.F."/>
            <person name="Kaul S."/>
            <person name="Town C.D."/>
            <person name="Koo H.L."/>
            <person name="Tallon L.J."/>
            <person name="Jenkins J."/>
            <person name="Rooney T."/>
            <person name="Rizzo M."/>
            <person name="Walts A."/>
            <person name="Utterback T."/>
            <person name="Fujii C.Y."/>
            <person name="Shea T.P."/>
            <person name="Creasy T.H."/>
            <person name="Haas B."/>
            <person name="Maiti R."/>
            <person name="Wu D."/>
            <person name="Peterson J."/>
            <person name="Van Aken S."/>
            <person name="Pai G."/>
            <person name="Militscher J."/>
            <person name="Sellers P."/>
            <person name="Gill J.E."/>
            <person name="Feldblyum T.V."/>
            <person name="Preuss D."/>
            <person name="Lin X."/>
            <person name="Nierman W.C."/>
            <person name="Salzberg S.L."/>
            <person name="White O."/>
            <person name="Venter J.C."/>
            <person name="Fraser C.M."/>
            <person name="Kaneko T."/>
            <person name="Nakamura Y."/>
            <person name="Sato S."/>
            <person name="Kato T."/>
            <person name="Asamizu E."/>
            <person name="Sasamoto S."/>
            <person name="Kimura T."/>
            <person name="Idesawa K."/>
            <person name="Kawashima K."/>
            <person name="Kishida Y."/>
            <person name="Kiyokawa C."/>
            <person name="Kohara M."/>
            <person name="Matsumoto M."/>
            <person name="Matsuno A."/>
            <person name="Muraki A."/>
            <person name="Nakayama S."/>
            <person name="Nakazaki N."/>
            <person name="Shinpo S."/>
            <person name="Takeuchi C."/>
            <person name="Wada T."/>
            <person name="Watanabe A."/>
            <person name="Yamada M."/>
            <person name="Yasuda M."/>
            <person name="Tabata S."/>
        </authorList>
    </citation>
    <scope>NUCLEOTIDE SEQUENCE [LARGE SCALE GENOMIC DNA]</scope>
    <source>
        <strain>cv. Columbia</strain>
    </source>
</reference>
<dbReference type="ExpressionAtlas" id="Q9M3E1">
    <property type="expression patterns" value="differential"/>
</dbReference>
<dbReference type="InterPro" id="IPR021704">
    <property type="entry name" value="DUF3287"/>
</dbReference>
<dbReference type="PIR" id="T47477">
    <property type="entry name" value="T47477"/>
</dbReference>
<reference evidence="2" key="3">
    <citation type="submission" date="2000-02" db="EMBL/GenBank/DDBJ databases">
        <authorList>
            <person name="EU Arabidopsis sequencing project"/>
        </authorList>
    </citation>
    <scope>NUCLEOTIDE SEQUENCE</scope>
</reference>
<dbReference type="AlphaFoldDB" id="Q9M3E1"/>
<proteinExistence type="predicted"/>
<protein>
    <submittedName>
        <fullName evidence="2">Uncharacterized protein F18N11.130</fullName>
    </submittedName>
</protein>
<sequence>MESPDHRQTIQRVRTSAPSSLASATPTSPDCSSPPPPEWLVDIGFIRRHLGVPLHRVIPLGEVEPTVPWMRSPLPGDMGPDFVPAPRDFVPGQVIHPGKFFGQTNLSNEMHDTCLRFIQKVDNQHQAYRRRHRQLLIKLQDLERGMRRLEVHPKDWVRYGFDKVADIPLPLRKWCVEHDGSSPNWSFFTEPDPIEEDDEPDDATSSYMRVDEPPREYPPDSLFQ</sequence>
<name>Q9M3E1_ARATH</name>
<reference evidence="2" key="1">
    <citation type="submission" date="1999-11" db="EMBL/GenBank/DDBJ databases">
        <authorList>
            <person name="Jordan N."/>
            <person name="Bangert S."/>
            <person name="Wiedelmann R."/>
            <person name="Voss H."/>
            <person name="Unseld M."/>
            <person name="Mewes H.W."/>
            <person name="Lemcke K."/>
            <person name="Mayer K.F.X."/>
            <person name="Quetier F."/>
            <person name="Salanoubat M."/>
        </authorList>
    </citation>
    <scope>NUCLEOTIDE SEQUENCE</scope>
</reference>
<dbReference type="EMBL" id="AL132953">
    <property type="protein sequence ID" value="CAB72486.1"/>
    <property type="molecule type" value="Genomic_DNA"/>
</dbReference>
<feature type="region of interest" description="Disordered" evidence="1">
    <location>
        <begin position="186"/>
        <end position="224"/>
    </location>
</feature>
<feature type="compositionally biased region" description="Low complexity" evidence="1">
    <location>
        <begin position="15"/>
        <end position="31"/>
    </location>
</feature>
<feature type="region of interest" description="Disordered" evidence="1">
    <location>
        <begin position="1"/>
        <end position="35"/>
    </location>
</feature>
<dbReference type="Pfam" id="PF11690">
    <property type="entry name" value="DUF3287"/>
    <property type="match status" value="1"/>
</dbReference>
<gene>
    <name evidence="2" type="primary">F18N11.130</name>
</gene>
<evidence type="ECO:0000313" key="2">
    <source>
        <dbReference type="EMBL" id="CAB72486.1"/>
    </source>
</evidence>
<feature type="compositionally biased region" description="Basic and acidic residues" evidence="1">
    <location>
        <begin position="209"/>
        <end position="218"/>
    </location>
</feature>
<feature type="compositionally biased region" description="Acidic residues" evidence="1">
    <location>
        <begin position="192"/>
        <end position="202"/>
    </location>
</feature>
<accession>Q9M3E1</accession>